<dbReference type="GO" id="GO:0003677">
    <property type="term" value="F:DNA binding"/>
    <property type="evidence" value="ECO:0007669"/>
    <property type="project" value="UniProtKB-UniRule"/>
</dbReference>
<sequence length="350" mass="40420">MKWTIRLLKRHGITRIGLFFDYDKTLIAQARRFQDARWSSALRCWHIPDTTANRLLVGLPEYTGKSVLSRIDLVNQPILGQFVDQIKLMGYSPRTLVTYRNEFAAFLFHIKDKPASTCTETDVRDYLLHCITELGASEALIHSRINALKFYFEKVLRKPRFFVEIPRPKKPFKLPKVLSQEEVRNLFAATTNLKHNTILKLCYGMGLRVSEVVNLKIADIDSDSMRVLVACAKGKKDRYVNLPQSMLEQLRDYYRQFRPVEYLFESPAGGRYSARSAQQVFKNSLQKIGCRKKVGIHSLRHSFATHLLEQGTDIRFIQELLGHANIQTTLLYTAVSSRELRKIVSPLDKL</sequence>
<comment type="caution">
    <text evidence="8">The sequence shown here is derived from an EMBL/GenBank/DDBJ whole genome shotgun (WGS) entry which is preliminary data.</text>
</comment>
<evidence type="ECO:0000259" key="7">
    <source>
        <dbReference type="PROSITE" id="PS51900"/>
    </source>
</evidence>
<dbReference type="InterPro" id="IPR010998">
    <property type="entry name" value="Integrase_recombinase_N"/>
</dbReference>
<keyword evidence="4" id="KW-0233">DNA recombination</keyword>
<accession>A0A256A676</accession>
<dbReference type="RefSeq" id="WP_094485012.1">
    <property type="nucleotide sequence ID" value="NZ_NOXX01000101.1"/>
</dbReference>
<evidence type="ECO:0000256" key="1">
    <source>
        <dbReference type="ARBA" id="ARBA00008857"/>
    </source>
</evidence>
<dbReference type="Pfam" id="PF00589">
    <property type="entry name" value="Phage_integrase"/>
    <property type="match status" value="1"/>
</dbReference>
<dbReference type="Pfam" id="PF13495">
    <property type="entry name" value="Phage_int_SAM_4"/>
    <property type="match status" value="1"/>
</dbReference>
<feature type="domain" description="Core-binding (CB)" evidence="7">
    <location>
        <begin position="73"/>
        <end position="156"/>
    </location>
</feature>
<feature type="domain" description="Tyr recombinase" evidence="6">
    <location>
        <begin position="173"/>
        <end position="345"/>
    </location>
</feature>
<dbReference type="PANTHER" id="PTHR30349">
    <property type="entry name" value="PHAGE INTEGRASE-RELATED"/>
    <property type="match status" value="1"/>
</dbReference>
<evidence type="ECO:0000259" key="6">
    <source>
        <dbReference type="PROSITE" id="PS51898"/>
    </source>
</evidence>
<dbReference type="InterPro" id="IPR004107">
    <property type="entry name" value="Integrase_SAM-like_N"/>
</dbReference>
<dbReference type="InterPro" id="IPR002104">
    <property type="entry name" value="Integrase_catalytic"/>
</dbReference>
<dbReference type="InterPro" id="IPR011010">
    <property type="entry name" value="DNA_brk_join_enz"/>
</dbReference>
<keyword evidence="3 5" id="KW-0238">DNA-binding</keyword>
<dbReference type="Gene3D" id="1.10.443.10">
    <property type="entry name" value="Intergrase catalytic core"/>
    <property type="match status" value="1"/>
</dbReference>
<dbReference type="Gene3D" id="1.10.150.130">
    <property type="match status" value="1"/>
</dbReference>
<proteinExistence type="inferred from homology"/>
<dbReference type="SUPFAM" id="SSF56349">
    <property type="entry name" value="DNA breaking-rejoining enzymes"/>
    <property type="match status" value="1"/>
</dbReference>
<dbReference type="AlphaFoldDB" id="A0A256A676"/>
<dbReference type="PROSITE" id="PS51898">
    <property type="entry name" value="TYR_RECOMBINASE"/>
    <property type="match status" value="1"/>
</dbReference>
<dbReference type="PANTHER" id="PTHR30349:SF64">
    <property type="entry name" value="PROPHAGE INTEGRASE INTD-RELATED"/>
    <property type="match status" value="1"/>
</dbReference>
<organism evidence="8 9">
    <name type="scientific">Flavobacterium aurantiibacter</name>
    <dbReference type="NCBI Taxonomy" id="2023067"/>
    <lineage>
        <taxon>Bacteria</taxon>
        <taxon>Pseudomonadati</taxon>
        <taxon>Bacteroidota</taxon>
        <taxon>Flavobacteriia</taxon>
        <taxon>Flavobacteriales</taxon>
        <taxon>Flavobacteriaceae</taxon>
        <taxon>Flavobacterium</taxon>
    </lineage>
</organism>
<dbReference type="InterPro" id="IPR050090">
    <property type="entry name" value="Tyrosine_recombinase_XerCD"/>
</dbReference>
<dbReference type="OrthoDB" id="9801717at2"/>
<protein>
    <submittedName>
        <fullName evidence="8">Integrase</fullName>
    </submittedName>
</protein>
<dbReference type="InterPro" id="IPR013762">
    <property type="entry name" value="Integrase-like_cat_sf"/>
</dbReference>
<dbReference type="GO" id="GO:0006310">
    <property type="term" value="P:DNA recombination"/>
    <property type="evidence" value="ECO:0007669"/>
    <property type="project" value="UniProtKB-KW"/>
</dbReference>
<evidence type="ECO:0000256" key="3">
    <source>
        <dbReference type="ARBA" id="ARBA00023125"/>
    </source>
</evidence>
<dbReference type="Proteomes" id="UP000216035">
    <property type="component" value="Unassembled WGS sequence"/>
</dbReference>
<name>A0A256A676_9FLAO</name>
<comment type="similarity">
    <text evidence="1">Belongs to the 'phage' integrase family.</text>
</comment>
<dbReference type="PROSITE" id="PS51900">
    <property type="entry name" value="CB"/>
    <property type="match status" value="1"/>
</dbReference>
<keyword evidence="9" id="KW-1185">Reference proteome</keyword>
<dbReference type="InterPro" id="IPR044068">
    <property type="entry name" value="CB"/>
</dbReference>
<evidence type="ECO:0000256" key="2">
    <source>
        <dbReference type="ARBA" id="ARBA00022908"/>
    </source>
</evidence>
<evidence type="ECO:0000256" key="4">
    <source>
        <dbReference type="ARBA" id="ARBA00023172"/>
    </source>
</evidence>
<dbReference type="GO" id="GO:0015074">
    <property type="term" value="P:DNA integration"/>
    <property type="evidence" value="ECO:0007669"/>
    <property type="project" value="UniProtKB-KW"/>
</dbReference>
<gene>
    <name evidence="8" type="ORF">CHX27_01540</name>
</gene>
<reference evidence="8 9" key="1">
    <citation type="submission" date="2017-07" db="EMBL/GenBank/DDBJ databases">
        <title>Flavobacterium cyanobacteriorum sp. nov., isolated from cyanobacterial aggregates in a eutrophic lake.</title>
        <authorList>
            <person name="Cai H."/>
        </authorList>
    </citation>
    <scope>NUCLEOTIDE SEQUENCE [LARGE SCALE GENOMIC DNA]</scope>
    <source>
        <strain evidence="8 9">TH167</strain>
    </source>
</reference>
<evidence type="ECO:0000256" key="5">
    <source>
        <dbReference type="PROSITE-ProRule" id="PRU01248"/>
    </source>
</evidence>
<keyword evidence="2" id="KW-0229">DNA integration</keyword>
<evidence type="ECO:0000313" key="9">
    <source>
        <dbReference type="Proteomes" id="UP000216035"/>
    </source>
</evidence>
<dbReference type="EMBL" id="NOXX01000101">
    <property type="protein sequence ID" value="OYQ49258.1"/>
    <property type="molecule type" value="Genomic_DNA"/>
</dbReference>
<evidence type="ECO:0000313" key="8">
    <source>
        <dbReference type="EMBL" id="OYQ49258.1"/>
    </source>
</evidence>